<organism evidence="2 3">
    <name type="scientific">Micractinium conductrix</name>
    <dbReference type="NCBI Taxonomy" id="554055"/>
    <lineage>
        <taxon>Eukaryota</taxon>
        <taxon>Viridiplantae</taxon>
        <taxon>Chlorophyta</taxon>
        <taxon>core chlorophytes</taxon>
        <taxon>Trebouxiophyceae</taxon>
        <taxon>Chlorellales</taxon>
        <taxon>Chlorellaceae</taxon>
        <taxon>Chlorella clade</taxon>
        <taxon>Micractinium</taxon>
    </lineage>
</organism>
<sequence length="292" mass="31557">MGELDEAPGSGSTQAECCGGYRLAYGMAHNPPSRAAATPLRLVASLQQAVVEAEEQVQGMQRYTGLPVWQALDLLALRWDLGEMQRQLEALHEQCWRQQLRLRRLEAEPEACGPMPAVELDSLEAEATAAAAAIRRLALARAGGRSGKRPPPPPSRITFRVGAEGGAGAARDLLRAALQKERVPGRLDRLVLDCLLDKEEQQDGTLSMCAVSTATLESTCIAAKWPEGLAPPSKKRWLHSVAAEMPGLVSLVRHKGPHDMLLLRVDELAERSQEAAGGKIQIVSLDTVDEEA</sequence>
<dbReference type="AlphaFoldDB" id="A0A2P6VGE3"/>
<dbReference type="EMBL" id="LHPF02000008">
    <property type="protein sequence ID" value="PSC73172.1"/>
    <property type="molecule type" value="Genomic_DNA"/>
</dbReference>
<dbReference type="Proteomes" id="UP000239649">
    <property type="component" value="Unassembled WGS sequence"/>
</dbReference>
<evidence type="ECO:0000256" key="1">
    <source>
        <dbReference type="SAM" id="Coils"/>
    </source>
</evidence>
<evidence type="ECO:0000313" key="2">
    <source>
        <dbReference type="EMBL" id="PSC73172.1"/>
    </source>
</evidence>
<keyword evidence="1" id="KW-0175">Coiled coil</keyword>
<proteinExistence type="predicted"/>
<comment type="caution">
    <text evidence="2">The sequence shown here is derived from an EMBL/GenBank/DDBJ whole genome shotgun (WGS) entry which is preliminary data.</text>
</comment>
<accession>A0A2P6VGE3</accession>
<name>A0A2P6VGE3_9CHLO</name>
<feature type="coiled-coil region" evidence="1">
    <location>
        <begin position="43"/>
        <end position="108"/>
    </location>
</feature>
<gene>
    <name evidence="2" type="ORF">C2E20_3762</name>
</gene>
<protein>
    <submittedName>
        <fullName evidence="2">DNA repair RAD51-like protein 4</fullName>
    </submittedName>
</protein>
<keyword evidence="3" id="KW-1185">Reference proteome</keyword>
<reference evidence="2 3" key="1">
    <citation type="journal article" date="2018" name="Plant J.">
        <title>Genome sequences of Chlorella sorokiniana UTEX 1602 and Micractinium conductrix SAG 241.80: implications to maltose excretion by a green alga.</title>
        <authorList>
            <person name="Arriola M.B."/>
            <person name="Velmurugan N."/>
            <person name="Zhang Y."/>
            <person name="Plunkett M.H."/>
            <person name="Hondzo H."/>
            <person name="Barney B.M."/>
        </authorList>
    </citation>
    <scope>NUCLEOTIDE SEQUENCE [LARGE SCALE GENOMIC DNA]</scope>
    <source>
        <strain evidence="2 3">SAG 241.80</strain>
    </source>
</reference>
<evidence type="ECO:0000313" key="3">
    <source>
        <dbReference type="Proteomes" id="UP000239649"/>
    </source>
</evidence>